<comment type="caution">
    <text evidence="2">The sequence shown here is derived from an EMBL/GenBank/DDBJ whole genome shotgun (WGS) entry which is preliminary data.</text>
</comment>
<feature type="transmembrane region" description="Helical" evidence="1">
    <location>
        <begin position="39"/>
        <end position="62"/>
    </location>
</feature>
<feature type="transmembrane region" description="Helical" evidence="1">
    <location>
        <begin position="74"/>
        <end position="95"/>
    </location>
</feature>
<reference evidence="2" key="1">
    <citation type="journal article" date="2014" name="Front. Microbiol.">
        <title>High frequency of phylogenetically diverse reductive dehalogenase-homologous genes in deep subseafloor sedimentary metagenomes.</title>
        <authorList>
            <person name="Kawai M."/>
            <person name="Futagami T."/>
            <person name="Toyoda A."/>
            <person name="Takaki Y."/>
            <person name="Nishi S."/>
            <person name="Hori S."/>
            <person name="Arai W."/>
            <person name="Tsubouchi T."/>
            <person name="Morono Y."/>
            <person name="Uchiyama I."/>
            <person name="Ito T."/>
            <person name="Fujiyama A."/>
            <person name="Inagaki F."/>
            <person name="Takami H."/>
        </authorList>
    </citation>
    <scope>NUCLEOTIDE SEQUENCE</scope>
    <source>
        <strain evidence="2">Expedition CK06-06</strain>
    </source>
</reference>
<keyword evidence="1" id="KW-0812">Transmembrane</keyword>
<dbReference type="AlphaFoldDB" id="X0S1N6"/>
<dbReference type="EMBL" id="BARS01009044">
    <property type="protein sequence ID" value="GAF69176.1"/>
    <property type="molecule type" value="Genomic_DNA"/>
</dbReference>
<organism evidence="2">
    <name type="scientific">marine sediment metagenome</name>
    <dbReference type="NCBI Taxonomy" id="412755"/>
    <lineage>
        <taxon>unclassified sequences</taxon>
        <taxon>metagenomes</taxon>
        <taxon>ecological metagenomes</taxon>
    </lineage>
</organism>
<dbReference type="InterPro" id="IPR046659">
    <property type="entry name" value="DUF6768"/>
</dbReference>
<evidence type="ECO:0000256" key="1">
    <source>
        <dbReference type="SAM" id="Phobius"/>
    </source>
</evidence>
<keyword evidence="1" id="KW-1133">Transmembrane helix</keyword>
<feature type="non-terminal residue" evidence="2">
    <location>
        <position position="119"/>
    </location>
</feature>
<name>X0S1N6_9ZZZZ</name>
<dbReference type="Pfam" id="PF20556">
    <property type="entry name" value="DUF6768"/>
    <property type="match status" value="1"/>
</dbReference>
<accession>X0S1N6</accession>
<evidence type="ECO:0000313" key="2">
    <source>
        <dbReference type="EMBL" id="GAF69176.1"/>
    </source>
</evidence>
<gene>
    <name evidence="2" type="ORF">S01H1_17104</name>
</gene>
<proteinExistence type="predicted"/>
<keyword evidence="1" id="KW-0472">Membrane</keyword>
<protein>
    <submittedName>
        <fullName evidence="2">Uncharacterized protein</fullName>
    </submittedName>
</protein>
<sequence>MSKLDDDIRKALANGEAPYDLDREEGLFRQWAGVYRGKWWWMAIFATIESVACIVLIVLAAVEFFQTDDTKWQIFYATGILLMAMLLLLIKLWGWMQMNRNSIQREIKRLELRILELGE</sequence>